<dbReference type="AlphaFoldDB" id="A0A922L4I0"/>
<keyword evidence="2" id="KW-1185">Reference proteome</keyword>
<protein>
    <submittedName>
        <fullName evidence="1">Uncharacterized protein</fullName>
    </submittedName>
</protein>
<sequence>MNKSTWNVDSIHSEWNTICNIKYRTDLIRAIIKSLSAPQTVINGNVPGDSSVVKNSAKY</sequence>
<reference evidence="1" key="2">
    <citation type="journal article" date="2022" name="Res Sq">
        <title>Comparative Genomics Reveals Insights into the Divergent Evolution of Astigmatic Mites and Household Pest Adaptations.</title>
        <authorList>
            <person name="Xiong Q."/>
            <person name="Wan A.T.-Y."/>
            <person name="Liu X.-Y."/>
            <person name="Fung C.S.-H."/>
            <person name="Xiao X."/>
            <person name="Malainual N."/>
            <person name="Hou J."/>
            <person name="Wang L."/>
            <person name="Wang M."/>
            <person name="Yang K."/>
            <person name="Cui Y."/>
            <person name="Leung E."/>
            <person name="Nong W."/>
            <person name="Shin S.-K."/>
            <person name="Au S."/>
            <person name="Jeong K.Y."/>
            <person name="Chew F.T."/>
            <person name="Hui J."/>
            <person name="Leung T.F."/>
            <person name="Tungtrongchitr A."/>
            <person name="Zhong N."/>
            <person name="Liu Z."/>
            <person name="Tsui S."/>
        </authorList>
    </citation>
    <scope>NUCLEOTIDE SEQUENCE</scope>
    <source>
        <strain evidence="1">Derf</strain>
        <tissue evidence="1">Whole organism</tissue>
    </source>
</reference>
<dbReference type="Proteomes" id="UP000790347">
    <property type="component" value="Unassembled WGS sequence"/>
</dbReference>
<name>A0A922L4I0_DERFA</name>
<proteinExistence type="predicted"/>
<reference evidence="1" key="1">
    <citation type="submission" date="2013-05" db="EMBL/GenBank/DDBJ databases">
        <authorList>
            <person name="Yim A.K.Y."/>
            <person name="Chan T.F."/>
            <person name="Ji K.M."/>
            <person name="Liu X.Y."/>
            <person name="Zhou J.W."/>
            <person name="Li R.Q."/>
            <person name="Yang K.Y."/>
            <person name="Li J."/>
            <person name="Li M."/>
            <person name="Law P.T.W."/>
            <person name="Wu Y.L."/>
            <person name="Cai Z.L."/>
            <person name="Qin H."/>
            <person name="Bao Y."/>
            <person name="Leung R.K.K."/>
            <person name="Ng P.K.S."/>
            <person name="Zou J."/>
            <person name="Zhong X.J."/>
            <person name="Ran P.X."/>
            <person name="Zhong N.S."/>
            <person name="Liu Z.G."/>
            <person name="Tsui S.K.W."/>
        </authorList>
    </citation>
    <scope>NUCLEOTIDE SEQUENCE</scope>
    <source>
        <strain evidence="1">Derf</strain>
        <tissue evidence="1">Whole organism</tissue>
    </source>
</reference>
<gene>
    <name evidence="1" type="ORF">DERF_011143</name>
</gene>
<evidence type="ECO:0000313" key="2">
    <source>
        <dbReference type="Proteomes" id="UP000790347"/>
    </source>
</evidence>
<evidence type="ECO:0000313" key="1">
    <source>
        <dbReference type="EMBL" id="KAH9506409.1"/>
    </source>
</evidence>
<organism evidence="1 2">
    <name type="scientific">Dermatophagoides farinae</name>
    <name type="common">American house dust mite</name>
    <dbReference type="NCBI Taxonomy" id="6954"/>
    <lineage>
        <taxon>Eukaryota</taxon>
        <taxon>Metazoa</taxon>
        <taxon>Ecdysozoa</taxon>
        <taxon>Arthropoda</taxon>
        <taxon>Chelicerata</taxon>
        <taxon>Arachnida</taxon>
        <taxon>Acari</taxon>
        <taxon>Acariformes</taxon>
        <taxon>Sarcoptiformes</taxon>
        <taxon>Astigmata</taxon>
        <taxon>Psoroptidia</taxon>
        <taxon>Analgoidea</taxon>
        <taxon>Pyroglyphidae</taxon>
        <taxon>Dermatophagoidinae</taxon>
        <taxon>Dermatophagoides</taxon>
    </lineage>
</organism>
<dbReference type="EMBL" id="ASGP02000005">
    <property type="protein sequence ID" value="KAH9506409.1"/>
    <property type="molecule type" value="Genomic_DNA"/>
</dbReference>
<comment type="caution">
    <text evidence="1">The sequence shown here is derived from an EMBL/GenBank/DDBJ whole genome shotgun (WGS) entry which is preliminary data.</text>
</comment>
<accession>A0A922L4I0</accession>